<proteinExistence type="predicted"/>
<dbReference type="GO" id="GO:0003824">
    <property type="term" value="F:catalytic activity"/>
    <property type="evidence" value="ECO:0007669"/>
    <property type="project" value="InterPro"/>
</dbReference>
<comment type="caution">
    <text evidence="1">The sequence shown here is derived from an EMBL/GenBank/DDBJ whole genome shotgun (WGS) entry which is preliminary data.</text>
</comment>
<dbReference type="EMBL" id="NHOO01000019">
    <property type="protein sequence ID" value="OVE46377.1"/>
    <property type="molecule type" value="Genomic_DNA"/>
</dbReference>
<keyword evidence="2" id="KW-1185">Reference proteome</keyword>
<organism evidence="1 2">
    <name type="scientific">Chromobacterium violaceum</name>
    <dbReference type="NCBI Taxonomy" id="536"/>
    <lineage>
        <taxon>Bacteria</taxon>
        <taxon>Pseudomonadati</taxon>
        <taxon>Pseudomonadota</taxon>
        <taxon>Betaproteobacteria</taxon>
        <taxon>Neisseriales</taxon>
        <taxon>Chromobacteriaceae</taxon>
        <taxon>Chromobacterium</taxon>
    </lineage>
</organism>
<evidence type="ECO:0000313" key="1">
    <source>
        <dbReference type="EMBL" id="OVE46377.1"/>
    </source>
</evidence>
<protein>
    <submittedName>
        <fullName evidence="1">Carboxyvinyl-carboxyphosphonate phosphorylmutase</fullName>
    </submittedName>
</protein>
<dbReference type="Pfam" id="PF13714">
    <property type="entry name" value="PEP_mutase"/>
    <property type="match status" value="1"/>
</dbReference>
<dbReference type="CDD" id="cd00377">
    <property type="entry name" value="ICL_PEPM"/>
    <property type="match status" value="1"/>
</dbReference>
<dbReference type="InterPro" id="IPR015813">
    <property type="entry name" value="Pyrv/PenolPyrv_kinase-like_dom"/>
</dbReference>
<dbReference type="InterPro" id="IPR040442">
    <property type="entry name" value="Pyrv_kinase-like_dom_sf"/>
</dbReference>
<dbReference type="Proteomes" id="UP000196342">
    <property type="component" value="Unassembled WGS sequence"/>
</dbReference>
<name>A0A202B471_CHRVL</name>
<reference evidence="1 2" key="1">
    <citation type="submission" date="2017-05" db="EMBL/GenBank/DDBJ databases">
        <title>Chromobacterium violaceum GHPS1 isolated from Hydrocarbon polluted soil in French Guiana display an awesome secondary metabolite arsenal and a battery of drug and heavy-metal-resistance and detoxification of xenobiotics proteins.</title>
        <authorList>
            <person name="Belbahri L."/>
        </authorList>
    </citation>
    <scope>NUCLEOTIDE SEQUENCE [LARGE SCALE GENOMIC DNA]</scope>
    <source>
        <strain evidence="1 2">GHPS1</strain>
    </source>
</reference>
<dbReference type="PANTHER" id="PTHR42905:SF16">
    <property type="entry name" value="CARBOXYPHOSPHONOENOLPYRUVATE PHOSPHONOMUTASE-LIKE PROTEIN (AFU_ORTHOLOGUE AFUA_5G07230)"/>
    <property type="match status" value="1"/>
</dbReference>
<dbReference type="AlphaFoldDB" id="A0A202B471"/>
<sequence length="257" mass="27030">MDFAQLHRQAEPLLLANVWDAASARLAEAAGYAAIGTSSAAISDMLGYPDGEAMGFAELIALVARLRSASSLPLTVDLEAGYGESAEAIVANLQKLAALGVVGVNLEDSVVRNDRREMVEAEAFSRCLREIRSGLLAVGVEMFLNARTDAYLLGRGNACQESIVRGGLYAASGADGLFVPGVTGELDIAAIAAAVPLPLNVMCMPDLPSFQALSKLGVKRISMGNFLYERMQQTLGQLLGAVKSAQSFQAVFDHAGH</sequence>
<dbReference type="SUPFAM" id="SSF51621">
    <property type="entry name" value="Phosphoenolpyruvate/pyruvate domain"/>
    <property type="match status" value="1"/>
</dbReference>
<dbReference type="Gene3D" id="3.20.20.60">
    <property type="entry name" value="Phosphoenolpyruvate-binding domains"/>
    <property type="match status" value="1"/>
</dbReference>
<gene>
    <name evidence="1" type="ORF">CBW21_19125</name>
</gene>
<evidence type="ECO:0000313" key="2">
    <source>
        <dbReference type="Proteomes" id="UP000196342"/>
    </source>
</evidence>
<dbReference type="InterPro" id="IPR039556">
    <property type="entry name" value="ICL/PEPM"/>
</dbReference>
<dbReference type="RefSeq" id="WP_087698590.1">
    <property type="nucleotide sequence ID" value="NZ_CP024028.1"/>
</dbReference>
<accession>A0A202B471</accession>
<dbReference type="PANTHER" id="PTHR42905">
    <property type="entry name" value="PHOSPHOENOLPYRUVATE CARBOXYLASE"/>
    <property type="match status" value="1"/>
</dbReference>